<keyword evidence="6" id="KW-0325">Glycoprotein</keyword>
<keyword evidence="5" id="KW-0732">Signal</keyword>
<dbReference type="PANTHER" id="PTHR15462:SF17">
    <property type="entry name" value="INACTIVE SERINE PROTEASE 35"/>
    <property type="match status" value="1"/>
</dbReference>
<protein>
    <recommendedName>
        <fullName evidence="7">Inactive serine protease 35</fullName>
    </recommendedName>
</protein>
<evidence type="ECO:0000313" key="11">
    <source>
        <dbReference type="Proteomes" id="UP001176940"/>
    </source>
</evidence>
<evidence type="ECO:0000256" key="8">
    <source>
        <dbReference type="SAM" id="MobiDB-lite"/>
    </source>
</evidence>
<keyword evidence="11" id="KW-1185">Reference proteome</keyword>
<keyword evidence="3" id="KW-0964">Secreted</keyword>
<comment type="similarity">
    <text evidence="2">Belongs to the peptidase S1 family.</text>
</comment>
<comment type="caution">
    <text evidence="10">The sequence shown here is derived from an EMBL/GenBank/DDBJ whole genome shotgun (WGS) entry which is preliminary data.</text>
</comment>
<dbReference type="InterPro" id="IPR009003">
    <property type="entry name" value="Peptidase_S1_PA"/>
</dbReference>
<dbReference type="InterPro" id="IPR043504">
    <property type="entry name" value="Peptidase_S1_PA_chymotrypsin"/>
</dbReference>
<evidence type="ECO:0000256" key="4">
    <source>
        <dbReference type="ARBA" id="ARBA00022542"/>
    </source>
</evidence>
<keyword evidence="4" id="KW-0721">Serine protease homolog</keyword>
<dbReference type="Pfam" id="PF00089">
    <property type="entry name" value="Trypsin"/>
    <property type="match status" value="1"/>
</dbReference>
<feature type="region of interest" description="Disordered" evidence="8">
    <location>
        <begin position="1"/>
        <end position="21"/>
    </location>
</feature>
<sequence>MGGAAADLRHPSDLTSSGTAPGAVVTTWRKHPCECRLPGQNCCILKCLLVSQVRQVSTTLPLPKATFCFPSPLLYGLEVLLPPGLDLRASTEWGGGAVCLMTGVHLFFTRSGPLGRMYHLHLILLLLSTVMPSTSKTDDDEEGYNWHIQEIPHIVKSDVVHLNSPMFQAEPIQELHGTCGIECQKNLPPPTQEDLENYLSYETMFDNGTRIMTKVKVRLPVRLDQTSPSVKHTPRRKRQIYGTDSRFSISDKHFMTNYPFSTAVKLSSGCSGILVSPKHVLTAAHCIHDGTDYIKNTKKLRVGILKIRSKRGGRRRKGSKRNREIPPADEDAPKRGKRKQKKSVQKRSVAEETDTEETHQRSGSEKGSQAGKPSFQWTRVKAIQIPKGWFKAVSENMTLDYDYSVLELKRPQKKNFMDLGISPEVHKMQGSRVHFSGFDDDRPGQLVYRFCSVSVESNELFYQYCDAEPGSSGSGIYIRLKEPNKKKWKRKIIAIYSGHQWVDVGAEQQDYNVAVRITPLKYAQICLWIHGNNADCSQG</sequence>
<dbReference type="InterPro" id="IPR001254">
    <property type="entry name" value="Trypsin_dom"/>
</dbReference>
<evidence type="ECO:0000256" key="3">
    <source>
        <dbReference type="ARBA" id="ARBA00022525"/>
    </source>
</evidence>
<dbReference type="InterPro" id="IPR018114">
    <property type="entry name" value="TRYPSIN_HIS"/>
</dbReference>
<dbReference type="EMBL" id="CAUEEQ010005779">
    <property type="protein sequence ID" value="CAJ0929316.1"/>
    <property type="molecule type" value="Genomic_DNA"/>
</dbReference>
<evidence type="ECO:0000256" key="2">
    <source>
        <dbReference type="ARBA" id="ARBA00007664"/>
    </source>
</evidence>
<accession>A0ABN9KZD9</accession>
<gene>
    <name evidence="10" type="ORF">RIMI_LOCUS3771480</name>
</gene>
<dbReference type="Proteomes" id="UP001176940">
    <property type="component" value="Unassembled WGS sequence"/>
</dbReference>
<evidence type="ECO:0000313" key="10">
    <source>
        <dbReference type="EMBL" id="CAJ0929316.1"/>
    </source>
</evidence>
<evidence type="ECO:0000256" key="1">
    <source>
        <dbReference type="ARBA" id="ARBA00004613"/>
    </source>
</evidence>
<evidence type="ECO:0000256" key="5">
    <source>
        <dbReference type="ARBA" id="ARBA00022729"/>
    </source>
</evidence>
<evidence type="ECO:0000256" key="6">
    <source>
        <dbReference type="ARBA" id="ARBA00023180"/>
    </source>
</evidence>
<dbReference type="Gene3D" id="2.40.10.10">
    <property type="entry name" value="Trypsin-like serine proteases"/>
    <property type="match status" value="4"/>
</dbReference>
<comment type="subcellular location">
    <subcellularLocation>
        <location evidence="1">Secreted</location>
    </subcellularLocation>
</comment>
<reference evidence="10" key="1">
    <citation type="submission" date="2023-07" db="EMBL/GenBank/DDBJ databases">
        <authorList>
            <person name="Stuckert A."/>
        </authorList>
    </citation>
    <scope>NUCLEOTIDE SEQUENCE</scope>
</reference>
<feature type="compositionally biased region" description="Basic residues" evidence="8">
    <location>
        <begin position="305"/>
        <end position="320"/>
    </location>
</feature>
<feature type="compositionally biased region" description="Basic residues" evidence="8">
    <location>
        <begin position="335"/>
        <end position="345"/>
    </location>
</feature>
<dbReference type="SUPFAM" id="SSF50494">
    <property type="entry name" value="Trypsin-like serine proteases"/>
    <property type="match status" value="1"/>
</dbReference>
<feature type="region of interest" description="Disordered" evidence="8">
    <location>
        <begin position="305"/>
        <end position="373"/>
    </location>
</feature>
<feature type="compositionally biased region" description="Basic and acidic residues" evidence="8">
    <location>
        <begin position="321"/>
        <end position="334"/>
    </location>
</feature>
<dbReference type="InterPro" id="IPR050966">
    <property type="entry name" value="Glutamyl_endopeptidase"/>
</dbReference>
<dbReference type="PROSITE" id="PS00134">
    <property type="entry name" value="TRYPSIN_HIS"/>
    <property type="match status" value="1"/>
</dbReference>
<evidence type="ECO:0000256" key="7">
    <source>
        <dbReference type="ARBA" id="ARBA00040309"/>
    </source>
</evidence>
<dbReference type="PANTHER" id="PTHR15462">
    <property type="entry name" value="SERINE PROTEASE"/>
    <property type="match status" value="1"/>
</dbReference>
<proteinExistence type="inferred from homology"/>
<feature type="domain" description="Peptidase S1" evidence="9">
    <location>
        <begin position="256"/>
        <end position="320"/>
    </location>
</feature>
<organism evidence="10 11">
    <name type="scientific">Ranitomeya imitator</name>
    <name type="common">mimic poison frog</name>
    <dbReference type="NCBI Taxonomy" id="111125"/>
    <lineage>
        <taxon>Eukaryota</taxon>
        <taxon>Metazoa</taxon>
        <taxon>Chordata</taxon>
        <taxon>Craniata</taxon>
        <taxon>Vertebrata</taxon>
        <taxon>Euteleostomi</taxon>
        <taxon>Amphibia</taxon>
        <taxon>Batrachia</taxon>
        <taxon>Anura</taxon>
        <taxon>Neobatrachia</taxon>
        <taxon>Hyloidea</taxon>
        <taxon>Dendrobatidae</taxon>
        <taxon>Dendrobatinae</taxon>
        <taxon>Ranitomeya</taxon>
    </lineage>
</organism>
<name>A0ABN9KZD9_9NEOB</name>
<evidence type="ECO:0000259" key="9">
    <source>
        <dbReference type="Pfam" id="PF00089"/>
    </source>
</evidence>